<gene>
    <name evidence="2" type="ORF">ODALV1_LOCUS17994</name>
</gene>
<feature type="transmembrane region" description="Helical" evidence="1">
    <location>
        <begin position="154"/>
        <end position="175"/>
    </location>
</feature>
<feature type="transmembrane region" description="Helical" evidence="1">
    <location>
        <begin position="207"/>
        <end position="230"/>
    </location>
</feature>
<accession>A0ABP1R2V0</accession>
<evidence type="ECO:0008006" key="4">
    <source>
        <dbReference type="Google" id="ProtNLM"/>
    </source>
</evidence>
<protein>
    <recommendedName>
        <fullName evidence="4">Gustatory receptor</fullName>
    </recommendedName>
</protein>
<feature type="transmembrane region" description="Helical" evidence="1">
    <location>
        <begin position="266"/>
        <end position="288"/>
    </location>
</feature>
<feature type="transmembrane region" description="Helical" evidence="1">
    <location>
        <begin position="50"/>
        <end position="68"/>
    </location>
</feature>
<reference evidence="2 3" key="1">
    <citation type="submission" date="2024-08" db="EMBL/GenBank/DDBJ databases">
        <authorList>
            <person name="Cucini C."/>
            <person name="Frati F."/>
        </authorList>
    </citation>
    <scope>NUCLEOTIDE SEQUENCE [LARGE SCALE GENOMIC DNA]</scope>
</reference>
<keyword evidence="3" id="KW-1185">Reference proteome</keyword>
<comment type="caution">
    <text evidence="2">The sequence shown here is derived from an EMBL/GenBank/DDBJ whole genome shotgun (WGS) entry which is preliminary data.</text>
</comment>
<keyword evidence="1" id="KW-0472">Membrane</keyword>
<keyword evidence="1" id="KW-1133">Transmembrane helix</keyword>
<proteinExistence type="predicted"/>
<evidence type="ECO:0000256" key="1">
    <source>
        <dbReference type="SAM" id="Phobius"/>
    </source>
</evidence>
<feature type="transmembrane region" description="Helical" evidence="1">
    <location>
        <begin position="88"/>
        <end position="108"/>
    </location>
</feature>
<feature type="transmembrane region" description="Helical" evidence="1">
    <location>
        <begin position="184"/>
        <end position="201"/>
    </location>
</feature>
<evidence type="ECO:0000313" key="2">
    <source>
        <dbReference type="EMBL" id="CAL8118128.1"/>
    </source>
</evidence>
<sequence>MNLKRDNQRKVNTPTSHFLTFPIRVSQICGAFPFSFDETNMSLSFSWKSFAILMMVTRYICSLLPPLLSPIITDLHTIFARVGVTERLSQIGVNTTSGIADIICLVIMLKKRKRIISFFSSFTTKVIHLIKLGIGELTEAEVLEFARRKMKLNICIGIVLFLGIASHVNTVIFYYQQASQSGKAWWKVFIVGTVSVYWIALDQFRLLTFYFCIGIIASFRAAFTALLILVREKKLRQSRRLWWIIQMYKEIEVLLEEFQKLFGVQLLNICFTFLLPMINAGFLISKILTTSHGTNFDIHGLVTMIPHVISATITFSILCDSCSGMTDAAIKCVSSFRNVSAILEFNDDMQDKILMFYAQALANPPRISPGKFMHLGRQAIPSVCQNLKLSISV</sequence>
<keyword evidence="1" id="KW-0812">Transmembrane</keyword>
<name>A0ABP1R2V0_9HEXA</name>
<dbReference type="EMBL" id="CAXLJM020000057">
    <property type="protein sequence ID" value="CAL8118128.1"/>
    <property type="molecule type" value="Genomic_DNA"/>
</dbReference>
<dbReference type="Proteomes" id="UP001642540">
    <property type="component" value="Unassembled WGS sequence"/>
</dbReference>
<evidence type="ECO:0000313" key="3">
    <source>
        <dbReference type="Proteomes" id="UP001642540"/>
    </source>
</evidence>
<organism evidence="2 3">
    <name type="scientific">Orchesella dallaii</name>
    <dbReference type="NCBI Taxonomy" id="48710"/>
    <lineage>
        <taxon>Eukaryota</taxon>
        <taxon>Metazoa</taxon>
        <taxon>Ecdysozoa</taxon>
        <taxon>Arthropoda</taxon>
        <taxon>Hexapoda</taxon>
        <taxon>Collembola</taxon>
        <taxon>Entomobryomorpha</taxon>
        <taxon>Entomobryoidea</taxon>
        <taxon>Orchesellidae</taxon>
        <taxon>Orchesellinae</taxon>
        <taxon>Orchesella</taxon>
    </lineage>
</organism>